<dbReference type="EMBL" id="ABDC03018501">
    <property type="status" value="NOT_ANNOTATED_CDS"/>
    <property type="molecule type" value="Genomic_DNA"/>
</dbReference>
<dbReference type="PANTHER" id="PTHR47055">
    <property type="entry name" value="DDE_TNP_1_7 DOMAIN-CONTAINING PROTEIN"/>
    <property type="match status" value="1"/>
</dbReference>
<protein>
    <submittedName>
        <fullName evidence="4">PiggyBac transposable element derived 1</fullName>
    </submittedName>
</protein>
<dbReference type="Ensembl" id="ENSMICT00000030822.2">
    <property type="protein sequence ID" value="ENSMICP00000034922.1"/>
    <property type="gene ID" value="ENSMICG00000034507.2"/>
</dbReference>
<keyword evidence="5" id="KW-1185">Reference proteome</keyword>
<dbReference type="RefSeq" id="XP_012597535.1">
    <property type="nucleotide sequence ID" value="XM_012742081.2"/>
</dbReference>
<dbReference type="GO" id="GO:0042802">
    <property type="term" value="F:identical protein binding"/>
    <property type="evidence" value="ECO:0007669"/>
    <property type="project" value="Ensembl"/>
</dbReference>
<dbReference type="RefSeq" id="XP_020146149.1">
    <property type="nucleotide sequence ID" value="XM_020290560.1"/>
</dbReference>
<dbReference type="Pfam" id="PF13843">
    <property type="entry name" value="DDE_Tnp_1_7"/>
    <property type="match status" value="1"/>
</dbReference>
<reference evidence="4" key="2">
    <citation type="submission" date="2025-08" db="UniProtKB">
        <authorList>
            <consortium name="Ensembl"/>
        </authorList>
    </citation>
    <scope>IDENTIFICATION</scope>
</reference>
<dbReference type="SUPFAM" id="SSF47353">
    <property type="entry name" value="Retrovirus capsid dimerization domain-like"/>
    <property type="match status" value="1"/>
</dbReference>
<dbReference type="InterPro" id="IPR038269">
    <property type="entry name" value="SCAN_sf"/>
</dbReference>
<evidence type="ECO:0000256" key="1">
    <source>
        <dbReference type="PROSITE-ProRule" id="PRU00187"/>
    </source>
</evidence>
<sequence length="810" mass="92745">MYEALPGPALENEDGSVKVKEEDPTWERLCNAQEGSSHTQELCRLRFRQFCYQEASGPREALAQLREFCHQWLRPEMHTKEQILELLVLEQFLSILPKELQACVQMYPLESGQEVVTVLENLETGRGDTGQQASVYIQEQNMHLEVTDYHGVSLECQNLQLLPGESTLKCEPPHLHQENPQEVSGPVPQGLAHLQEESPRDKAAVLEFNPARSQTSVKTEEETAQVPAPQEWPHLSLAQRNLCGNSTQEKAASLGLMTEEIITKDGLFNAKQETSEEMKQGWEASGIPNRDHVPQIPYIPVPTERTVTHLNTLKDRHPGDLWARTHISSVEYAAGDITRKGRKKDKARVSELLQGLAFSGDSDVEEDHEPETQPAQKKLKVSSVPEKNWTKRDIKPNFPSWSALDSGLLNLKNEKLNPVELFELFFDDETFNLIVRETNNYASQKNVSLEVTVQEMRCVFGVLLLSGFVRRPRRGMYWEIPDADQNLVRDAIRRDRFELIFSYLHFADNGHLDQKDKFTKLRPLIKQMNKNFLLYAPLEEYYCLDKSMCECFDSDQFLNGKPIRIGYKIWCGTTTQGYLVWFEPYQEESSMKAYEDLGLGLGGNLVMNFADVLLERGQYPYHLCFDSFFTSVKLVSALKKKGVRATGMIRENRTEKCPLMNAEHMKKMKRGYFDFRVEENDEIILCRWYGDGIISLCSNAIGIEPVSEISCFADDEEIPQISQPSIVKVYSEGKEGVAKMDQIISKYRVKIRSKKWYSILVSYMIDVAMNNAWQLHRACNPGASLDVLDFRRCVAHFYLEHNANLSDEGR</sequence>
<evidence type="ECO:0000313" key="5">
    <source>
        <dbReference type="Proteomes" id="UP000694394"/>
    </source>
</evidence>
<organism evidence="4 5">
    <name type="scientific">Microcebus murinus</name>
    <name type="common">Gray mouse lemur</name>
    <name type="synonym">Lemur murinus</name>
    <dbReference type="NCBI Taxonomy" id="30608"/>
    <lineage>
        <taxon>Eukaryota</taxon>
        <taxon>Metazoa</taxon>
        <taxon>Chordata</taxon>
        <taxon>Craniata</taxon>
        <taxon>Vertebrata</taxon>
        <taxon>Euteleostomi</taxon>
        <taxon>Mammalia</taxon>
        <taxon>Eutheria</taxon>
        <taxon>Euarchontoglires</taxon>
        <taxon>Primates</taxon>
        <taxon>Strepsirrhini</taxon>
        <taxon>Lemuriformes</taxon>
        <taxon>Cheirogaleidae</taxon>
        <taxon>Microcebus</taxon>
    </lineage>
</organism>
<evidence type="ECO:0000259" key="3">
    <source>
        <dbReference type="PROSITE" id="PS50804"/>
    </source>
</evidence>
<comment type="subcellular location">
    <subcellularLocation>
        <location evidence="1">Nucleus</location>
    </subcellularLocation>
</comment>
<accession>A0A8C5W911</accession>
<dbReference type="GO" id="GO:0005634">
    <property type="term" value="C:nucleus"/>
    <property type="evidence" value="ECO:0007669"/>
    <property type="project" value="UniProtKB-SubCell"/>
</dbReference>
<dbReference type="InterPro" id="IPR003309">
    <property type="entry name" value="SCAN_dom"/>
</dbReference>
<reference evidence="4" key="3">
    <citation type="submission" date="2025-09" db="UniProtKB">
        <authorList>
            <consortium name="Ensembl"/>
        </authorList>
    </citation>
    <scope>IDENTIFICATION</scope>
</reference>
<reference evidence="4" key="1">
    <citation type="submission" date="2016-12" db="EMBL/GenBank/DDBJ databases">
        <title>Mouse lemur reference genome and diversity panel.</title>
        <authorList>
            <person name="Harris R."/>
            <person name="Larsen P."/>
            <person name="Liu Y."/>
            <person name="Hughes D.S."/>
            <person name="Murali S."/>
            <person name="Raveendran M."/>
            <person name="Korchina V."/>
            <person name="Wang M."/>
            <person name="Jhangiani S."/>
            <person name="Bandaranaike D."/>
            <person name="Bellair M."/>
            <person name="Blankenburg K."/>
            <person name="Chao H."/>
            <person name="Dahdouli M."/>
            <person name="Dinh H."/>
            <person name="Doddapaneni H."/>
            <person name="English A."/>
            <person name="Firestine M."/>
            <person name="Gnanaolivu R."/>
            <person name="Gross S."/>
            <person name="Hernandez B."/>
            <person name="Javaid M."/>
            <person name="Jayaseelan J."/>
            <person name="Jones J."/>
            <person name="Khan Z."/>
            <person name="Kovar C."/>
            <person name="Kurapati P."/>
            <person name="Le B."/>
            <person name="Lee S."/>
            <person name="Li M."/>
            <person name="Mathew T."/>
            <person name="Narasimhan A."/>
            <person name="Ngo D."/>
            <person name="Nguyen L."/>
            <person name="Okwuonu G."/>
            <person name="Ongeri F."/>
            <person name="Osuji N."/>
            <person name="Pu L.-L."/>
            <person name="Puazo M."/>
            <person name="Quiroz J."/>
            <person name="Raj R."/>
            <person name="Rajbhandari K."/>
            <person name="Reid J.G."/>
            <person name="Santibanez J."/>
            <person name="Sexton D."/>
            <person name="Skinner E."/>
            <person name="Vee V."/>
            <person name="Weissenberger G."/>
            <person name="Wu Y."/>
            <person name="Xin Y."/>
            <person name="Han Y."/>
            <person name="Campbell C."/>
            <person name="Brown A."/>
            <person name="Sullivan B."/>
            <person name="Shelton J."/>
            <person name="Brown S."/>
            <person name="Dudchenko O."/>
            <person name="Machol I."/>
            <person name="Durand N."/>
            <person name="Shamim M."/>
            <person name="Lieberman A."/>
            <person name="Muzny D.M."/>
            <person name="Richards S."/>
            <person name="Yoder A."/>
            <person name="Worley K.C."/>
            <person name="Rogers J."/>
            <person name="Gibbs R.A."/>
        </authorList>
    </citation>
    <scope>NUCLEOTIDE SEQUENCE [LARGE SCALE GENOMIC DNA]</scope>
</reference>
<dbReference type="KEGG" id="mmur:105858740"/>
<keyword evidence="1" id="KW-0539">Nucleus</keyword>
<proteinExistence type="predicted"/>
<gene>
    <name evidence="4" type="primary">PGBD1</name>
</gene>
<dbReference type="GeneTree" id="ENSGT00940000163016"/>
<dbReference type="CDD" id="cd07936">
    <property type="entry name" value="SCAN"/>
    <property type="match status" value="1"/>
</dbReference>
<dbReference type="OrthoDB" id="5985989at2759"/>
<dbReference type="PANTHER" id="PTHR47055:SF1">
    <property type="entry name" value="PIGGYBAC TRANSPOSABLE ELEMENT-DERIVED PROTEIN 1"/>
    <property type="match status" value="1"/>
</dbReference>
<evidence type="ECO:0000313" key="4">
    <source>
        <dbReference type="Ensembl" id="ENSMICP00000034922.1"/>
    </source>
</evidence>
<dbReference type="CTD" id="84547"/>
<name>A0A8C5W911_MICMU</name>
<dbReference type="GO" id="GO:0043565">
    <property type="term" value="F:sequence-specific DNA binding"/>
    <property type="evidence" value="ECO:0007669"/>
    <property type="project" value="TreeGrafter"/>
</dbReference>
<feature type="region of interest" description="Disordered" evidence="2">
    <location>
        <begin position="359"/>
        <end position="378"/>
    </location>
</feature>
<dbReference type="AlphaFoldDB" id="A0A8C5W911"/>
<dbReference type="InterPro" id="IPR052638">
    <property type="entry name" value="PiggyBac_TE-derived"/>
</dbReference>
<dbReference type="SMART" id="SM00431">
    <property type="entry name" value="SCAN"/>
    <property type="match status" value="1"/>
</dbReference>
<dbReference type="FunFam" id="1.10.4020.10:FF:000001">
    <property type="entry name" value="zinc finger protein 263 isoform X1"/>
    <property type="match status" value="1"/>
</dbReference>
<dbReference type="RefSeq" id="XP_012597534.1">
    <property type="nucleotide sequence ID" value="XM_012742080.1"/>
</dbReference>
<dbReference type="PROSITE" id="PS50804">
    <property type="entry name" value="SCAN_BOX"/>
    <property type="match status" value="1"/>
</dbReference>
<dbReference type="InterPro" id="IPR029526">
    <property type="entry name" value="PGBD"/>
</dbReference>
<feature type="domain" description="SCAN box" evidence="3">
    <location>
        <begin position="44"/>
        <end position="123"/>
    </location>
</feature>
<dbReference type="RefSeq" id="XP_012597537.1">
    <property type="nucleotide sequence ID" value="XM_012742083.1"/>
</dbReference>
<dbReference type="GeneID" id="105858740"/>
<dbReference type="Proteomes" id="UP000694394">
    <property type="component" value="Chromosome 14"/>
</dbReference>
<evidence type="ECO:0000256" key="2">
    <source>
        <dbReference type="SAM" id="MobiDB-lite"/>
    </source>
</evidence>
<dbReference type="Gene3D" id="1.10.4020.10">
    <property type="entry name" value="DNA breaking-rejoining enzymes"/>
    <property type="match status" value="1"/>
</dbReference>
<dbReference type="Pfam" id="PF02023">
    <property type="entry name" value="SCAN"/>
    <property type="match status" value="1"/>
</dbReference>